<organism evidence="2">
    <name type="scientific">viral metagenome</name>
    <dbReference type="NCBI Taxonomy" id="1070528"/>
    <lineage>
        <taxon>unclassified sequences</taxon>
        <taxon>metagenomes</taxon>
        <taxon>organismal metagenomes</taxon>
    </lineage>
</organism>
<reference evidence="2" key="1">
    <citation type="journal article" date="2020" name="Nature">
        <title>Giant virus diversity and host interactions through global metagenomics.</title>
        <authorList>
            <person name="Schulz F."/>
            <person name="Roux S."/>
            <person name="Paez-Espino D."/>
            <person name="Jungbluth S."/>
            <person name="Walsh D.A."/>
            <person name="Denef V.J."/>
            <person name="McMahon K.D."/>
            <person name="Konstantinidis K.T."/>
            <person name="Eloe-Fadrosh E.A."/>
            <person name="Kyrpides N.C."/>
            <person name="Woyke T."/>
        </authorList>
    </citation>
    <scope>NUCLEOTIDE SEQUENCE</scope>
    <source>
        <strain evidence="2">GVMAG-M-3300027734-16</strain>
    </source>
</reference>
<feature type="compositionally biased region" description="Basic residues" evidence="1">
    <location>
        <begin position="146"/>
        <end position="159"/>
    </location>
</feature>
<sequence length="159" mass="18553">MGTRRRVKHHRRRGGDGTSFTRTKGMVLKALGLKKKAEEPQFRAPGTPEEMHRLDPERGREQLEAERHEEVDKASKNAYRRVAAATGSHGLPLTPRPFRDKFDGENDSKYKSLKEEHDEREEQRFNSWQNAKVARVEKGLPSSVAGRRKTRRRKSRRRR</sequence>
<feature type="compositionally biased region" description="Basic residues" evidence="1">
    <location>
        <begin position="1"/>
        <end position="13"/>
    </location>
</feature>
<evidence type="ECO:0000313" key="2">
    <source>
        <dbReference type="EMBL" id="QHU05264.1"/>
    </source>
</evidence>
<dbReference type="EMBL" id="MN740410">
    <property type="protein sequence ID" value="QHU05264.1"/>
    <property type="molecule type" value="Genomic_DNA"/>
</dbReference>
<accession>A0A6C0JNK6</accession>
<evidence type="ECO:0000256" key="1">
    <source>
        <dbReference type="SAM" id="MobiDB-lite"/>
    </source>
</evidence>
<proteinExistence type="predicted"/>
<protein>
    <submittedName>
        <fullName evidence="2">Uncharacterized protein</fullName>
    </submittedName>
</protein>
<dbReference type="AlphaFoldDB" id="A0A6C0JNK6"/>
<feature type="region of interest" description="Disordered" evidence="1">
    <location>
        <begin position="1"/>
        <end position="159"/>
    </location>
</feature>
<name>A0A6C0JNK6_9ZZZZ</name>
<feature type="compositionally biased region" description="Basic and acidic residues" evidence="1">
    <location>
        <begin position="97"/>
        <end position="124"/>
    </location>
</feature>
<feature type="compositionally biased region" description="Basic and acidic residues" evidence="1">
    <location>
        <begin position="49"/>
        <end position="75"/>
    </location>
</feature>